<feature type="region of interest" description="Disordered" evidence="1">
    <location>
        <begin position="68"/>
        <end position="94"/>
    </location>
</feature>
<gene>
    <name evidence="2" type="ORF">VLY81_11920</name>
</gene>
<accession>A0ABZ1BNI6</accession>
<proteinExistence type="predicted"/>
<name>A0ABZ1BNI6_9FIRM</name>
<organism evidence="2 3">
    <name type="scientific">Geochorda subterranea</name>
    <dbReference type="NCBI Taxonomy" id="3109564"/>
    <lineage>
        <taxon>Bacteria</taxon>
        <taxon>Bacillati</taxon>
        <taxon>Bacillota</taxon>
        <taxon>Limnochordia</taxon>
        <taxon>Limnochordales</taxon>
        <taxon>Geochordaceae</taxon>
        <taxon>Geochorda</taxon>
    </lineage>
</organism>
<reference evidence="3" key="1">
    <citation type="submission" date="2023-12" db="EMBL/GenBank/DDBJ databases">
        <title>Novel isolates from deep terrestrial aquifers shed light on the physiology and ecology of the class Limnochordia.</title>
        <authorList>
            <person name="Karnachuk O.V."/>
            <person name="Lukina A.P."/>
            <person name="Avakyan M.R."/>
            <person name="Kadnikov V."/>
            <person name="Begmatov S."/>
            <person name="Beletsky A.V."/>
            <person name="Mardanov A.V."/>
            <person name="Ravin N.V."/>
        </authorList>
    </citation>
    <scope>NUCLEOTIDE SEQUENCE [LARGE SCALE GENOMIC DNA]</scope>
    <source>
        <strain evidence="3">LN</strain>
    </source>
</reference>
<dbReference type="EMBL" id="CP141614">
    <property type="protein sequence ID" value="WRP14121.1"/>
    <property type="molecule type" value="Genomic_DNA"/>
</dbReference>
<evidence type="ECO:0008006" key="4">
    <source>
        <dbReference type="Google" id="ProtNLM"/>
    </source>
</evidence>
<dbReference type="Proteomes" id="UP001333102">
    <property type="component" value="Chromosome"/>
</dbReference>
<dbReference type="RefSeq" id="WP_324668416.1">
    <property type="nucleotide sequence ID" value="NZ_CP141614.1"/>
</dbReference>
<evidence type="ECO:0000256" key="1">
    <source>
        <dbReference type="SAM" id="MobiDB-lite"/>
    </source>
</evidence>
<protein>
    <recommendedName>
        <fullName evidence="4">Sporulation related protein</fullName>
    </recommendedName>
</protein>
<evidence type="ECO:0000313" key="3">
    <source>
        <dbReference type="Proteomes" id="UP001333102"/>
    </source>
</evidence>
<sequence length="125" mass="12831">MTMQLPPSRQTVMGAFRDPDGARRAVEALRAAGLETAQLDRISLYPGDDGGASPRPLAGRMESLAAATLGTSGGDTGAALAAHPSASGMAGGPRARLRPYLVTAVVPDERAEEAARILREHGGLV</sequence>
<keyword evidence="3" id="KW-1185">Reference proteome</keyword>
<evidence type="ECO:0000313" key="2">
    <source>
        <dbReference type="EMBL" id="WRP14121.1"/>
    </source>
</evidence>